<evidence type="ECO:0000256" key="2">
    <source>
        <dbReference type="ARBA" id="ARBA00018117"/>
    </source>
</evidence>
<dbReference type="GO" id="GO:0005161">
    <property type="term" value="F:platelet-derived growth factor receptor binding"/>
    <property type="evidence" value="ECO:0007669"/>
    <property type="project" value="TreeGrafter"/>
</dbReference>
<feature type="region of interest" description="Disordered" evidence="11">
    <location>
        <begin position="148"/>
        <end position="247"/>
    </location>
</feature>
<dbReference type="PANTHER" id="PTHR11633">
    <property type="entry name" value="PLATELET-DERIVED GROWTH FACTOR"/>
    <property type="match status" value="1"/>
</dbReference>
<keyword evidence="3 10" id="KW-0339">Growth factor</keyword>
<keyword evidence="4" id="KW-0497">Mitogen</keyword>
<evidence type="ECO:0000256" key="4">
    <source>
        <dbReference type="ARBA" id="ARBA00023246"/>
    </source>
</evidence>
<evidence type="ECO:0000313" key="13">
    <source>
        <dbReference type="EMBL" id="KAG5832523.1"/>
    </source>
</evidence>
<dbReference type="AlphaFoldDB" id="A0A9D3LTP8"/>
<evidence type="ECO:0000313" key="14">
    <source>
        <dbReference type="Proteomes" id="UP001044222"/>
    </source>
</evidence>
<organism evidence="13 14">
    <name type="scientific">Anguilla anguilla</name>
    <name type="common">European freshwater eel</name>
    <name type="synonym">Muraena anguilla</name>
    <dbReference type="NCBI Taxonomy" id="7936"/>
    <lineage>
        <taxon>Eukaryota</taxon>
        <taxon>Metazoa</taxon>
        <taxon>Chordata</taxon>
        <taxon>Craniata</taxon>
        <taxon>Vertebrata</taxon>
        <taxon>Euteleostomi</taxon>
        <taxon>Actinopterygii</taxon>
        <taxon>Neopterygii</taxon>
        <taxon>Teleostei</taxon>
        <taxon>Anguilliformes</taxon>
        <taxon>Anguillidae</taxon>
        <taxon>Anguilla</taxon>
    </lineage>
</organism>
<dbReference type="PROSITE" id="PS00249">
    <property type="entry name" value="PDGF_1"/>
    <property type="match status" value="1"/>
</dbReference>
<dbReference type="GO" id="GO:0048008">
    <property type="term" value="P:platelet-derived growth factor receptor signaling pathway"/>
    <property type="evidence" value="ECO:0007669"/>
    <property type="project" value="TreeGrafter"/>
</dbReference>
<reference evidence="13" key="1">
    <citation type="submission" date="2021-01" db="EMBL/GenBank/DDBJ databases">
        <title>A chromosome-scale assembly of European eel, Anguilla anguilla.</title>
        <authorList>
            <person name="Henkel C."/>
            <person name="Jong-Raadsen S.A."/>
            <person name="Dufour S."/>
            <person name="Weltzien F.-A."/>
            <person name="Palstra A.P."/>
            <person name="Pelster B."/>
            <person name="Spaink H.P."/>
            <person name="Van Den Thillart G.E."/>
            <person name="Jansen H."/>
            <person name="Zahm M."/>
            <person name="Klopp C."/>
            <person name="Cedric C."/>
            <person name="Louis A."/>
            <person name="Berthelot C."/>
            <person name="Parey E."/>
            <person name="Roest Crollius H."/>
            <person name="Montfort J."/>
            <person name="Robinson-Rechavi M."/>
            <person name="Bucao C."/>
            <person name="Bouchez O."/>
            <person name="Gislard M."/>
            <person name="Lluch J."/>
            <person name="Milhes M."/>
            <person name="Lampietro C."/>
            <person name="Lopez Roques C."/>
            <person name="Donnadieu C."/>
            <person name="Braasch I."/>
            <person name="Desvignes T."/>
            <person name="Postlethwait J."/>
            <person name="Bobe J."/>
            <person name="Guiguen Y."/>
            <person name="Dirks R."/>
        </authorList>
    </citation>
    <scope>NUCLEOTIDE SEQUENCE</scope>
    <source>
        <strain evidence="13">Tag_6206</strain>
        <tissue evidence="13">Liver</tissue>
    </source>
</reference>
<dbReference type="InterPro" id="IPR000072">
    <property type="entry name" value="PDGF/VEGF_dom"/>
</dbReference>
<dbReference type="InterPro" id="IPR023581">
    <property type="entry name" value="PD_growth_factor_CS"/>
</dbReference>
<dbReference type="SUPFAM" id="SSF57501">
    <property type="entry name" value="Cystine-knot cytokines"/>
    <property type="match status" value="1"/>
</dbReference>
<dbReference type="GO" id="GO:0005615">
    <property type="term" value="C:extracellular space"/>
    <property type="evidence" value="ECO:0007669"/>
    <property type="project" value="TreeGrafter"/>
</dbReference>
<dbReference type="CDD" id="cd00135">
    <property type="entry name" value="PDGF"/>
    <property type="match status" value="1"/>
</dbReference>
<evidence type="ECO:0000256" key="1">
    <source>
        <dbReference type="ARBA" id="ARBA00006686"/>
    </source>
</evidence>
<dbReference type="FunFam" id="2.10.90.10:FF:000041">
    <property type="entry name" value="Platelet-derived growth factor beta polypeptide b"/>
    <property type="match status" value="1"/>
</dbReference>
<dbReference type="GO" id="GO:0070374">
    <property type="term" value="P:positive regulation of ERK1 and ERK2 cascade"/>
    <property type="evidence" value="ECO:0007669"/>
    <property type="project" value="TreeGrafter"/>
</dbReference>
<evidence type="ECO:0000256" key="7">
    <source>
        <dbReference type="ARBA" id="ARBA00032702"/>
    </source>
</evidence>
<dbReference type="PANTHER" id="PTHR11633:SF2">
    <property type="entry name" value="PLATELET-DERIVED GROWTH FACTOR SUBUNIT B"/>
    <property type="match status" value="1"/>
</dbReference>
<dbReference type="GO" id="GO:0051781">
    <property type="term" value="P:positive regulation of cell division"/>
    <property type="evidence" value="ECO:0007669"/>
    <property type="project" value="UniProtKB-KW"/>
</dbReference>
<dbReference type="GO" id="GO:0008083">
    <property type="term" value="F:growth factor activity"/>
    <property type="evidence" value="ECO:0007669"/>
    <property type="project" value="UniProtKB-KW"/>
</dbReference>
<comment type="caution">
    <text evidence="13">The sequence shown here is derived from an EMBL/GenBank/DDBJ whole genome shotgun (WGS) entry which is preliminary data.</text>
</comment>
<dbReference type="GO" id="GO:0051897">
    <property type="term" value="P:positive regulation of phosphatidylinositol 3-kinase/protein kinase B signal transduction"/>
    <property type="evidence" value="ECO:0007669"/>
    <property type="project" value="TreeGrafter"/>
</dbReference>
<keyword evidence="14" id="KW-1185">Reference proteome</keyword>
<feature type="compositionally biased region" description="Low complexity" evidence="11">
    <location>
        <begin position="171"/>
        <end position="216"/>
    </location>
</feature>
<comment type="similarity">
    <text evidence="1 10">Belongs to the PDGF/VEGF growth factor family.</text>
</comment>
<dbReference type="SMART" id="SM00141">
    <property type="entry name" value="PDGF"/>
    <property type="match status" value="1"/>
</dbReference>
<dbReference type="EMBL" id="JAFIRN010000017">
    <property type="protein sequence ID" value="KAG5832523.1"/>
    <property type="molecule type" value="Genomic_DNA"/>
</dbReference>
<evidence type="ECO:0000256" key="6">
    <source>
        <dbReference type="ARBA" id="ARBA00032481"/>
    </source>
</evidence>
<protein>
    <recommendedName>
        <fullName evidence="2">Platelet-derived growth factor subunit B</fullName>
    </recommendedName>
    <alternativeName>
        <fullName evidence="5">PDGF-2</fullName>
    </alternativeName>
    <alternativeName>
        <fullName evidence="6">Platelet-derived growth factor B chain</fullName>
    </alternativeName>
    <alternativeName>
        <fullName evidence="7">Platelet-derived growth factor beta polypeptide</fullName>
    </alternativeName>
</protein>
<dbReference type="GO" id="GO:0008284">
    <property type="term" value="P:positive regulation of cell population proliferation"/>
    <property type="evidence" value="ECO:0007669"/>
    <property type="project" value="TreeGrafter"/>
</dbReference>
<evidence type="ECO:0000256" key="11">
    <source>
        <dbReference type="SAM" id="MobiDB-lite"/>
    </source>
</evidence>
<feature type="compositionally biased region" description="Polar residues" evidence="11">
    <location>
        <begin position="35"/>
        <end position="44"/>
    </location>
</feature>
<dbReference type="Gene3D" id="2.10.90.10">
    <property type="entry name" value="Cystine-knot cytokines"/>
    <property type="match status" value="1"/>
</dbReference>
<comment type="subunit">
    <text evidence="9">Antiparallel homodimer; disulfide-linked. Antiparallel heterodimer with PDGFA; disulfide-linked. The PDGFB homodimer interacts with PDGFRA and PDGFRB homodimers, and with heterodimers formed by PDGFRA and PDGFRB. The heterodimer composed of PDGFA and PDGFB interacts with PDGFRB homodimers, and with heterodimers formed by PDGFRA and PDGFRB. Interacts with XLKD1. Interacts with LRP1. Interacts with SORL1 (via the N-terminal ectodomain). Interacts with CD82; this interaction inhibits PDGFB-mediated signaling pathway.</text>
</comment>
<dbReference type="InterPro" id="IPR029034">
    <property type="entry name" value="Cystine-knot_cytokine"/>
</dbReference>
<dbReference type="GO" id="GO:0030335">
    <property type="term" value="P:positive regulation of cell migration"/>
    <property type="evidence" value="ECO:0007669"/>
    <property type="project" value="TreeGrafter"/>
</dbReference>
<evidence type="ECO:0000256" key="5">
    <source>
        <dbReference type="ARBA" id="ARBA00031888"/>
    </source>
</evidence>
<evidence type="ECO:0000259" key="12">
    <source>
        <dbReference type="PROSITE" id="PS50278"/>
    </source>
</evidence>
<name>A0A9D3LTP8_ANGAN</name>
<sequence>MVRNSPITSIQDLQLLLLSDSVEEDPDSQPAVGLHSNNTFSRSPRSLEAEPAQQALCKVRTEVLEVTRTMLDRRNANFMLWPPCVEVQRCSGCCNARTLQCVPVITQTRYLQVMKIQYVSRRPHYDKAVISVQDHVECRCQSAPLPKGARTARRSCTPAGRAPRSLRAGPGPRRSCTGGTSSSGTRTSTWTSGSPGTPPSTRSPRGGTTRSPAAPARWRRRPGAPAGPPGRAQPDGAVGRRRRSGPC</sequence>
<evidence type="ECO:0000256" key="8">
    <source>
        <dbReference type="ARBA" id="ARBA00046258"/>
    </source>
</evidence>
<dbReference type="GO" id="GO:0016020">
    <property type="term" value="C:membrane"/>
    <property type="evidence" value="ECO:0007669"/>
    <property type="project" value="InterPro"/>
</dbReference>
<evidence type="ECO:0000256" key="3">
    <source>
        <dbReference type="ARBA" id="ARBA00023030"/>
    </source>
</evidence>
<accession>A0A9D3LTP8</accession>
<gene>
    <name evidence="13" type="ORF">ANANG_G00292050</name>
</gene>
<dbReference type="PROSITE" id="PS50278">
    <property type="entry name" value="PDGF_2"/>
    <property type="match status" value="1"/>
</dbReference>
<evidence type="ECO:0000256" key="9">
    <source>
        <dbReference type="ARBA" id="ARBA00046967"/>
    </source>
</evidence>
<dbReference type="Pfam" id="PF00341">
    <property type="entry name" value="PDGF"/>
    <property type="match status" value="1"/>
</dbReference>
<feature type="region of interest" description="Disordered" evidence="11">
    <location>
        <begin position="24"/>
        <end position="47"/>
    </location>
</feature>
<feature type="domain" description="Platelet-derived growth factor (PDGF) family profile" evidence="12">
    <location>
        <begin position="42"/>
        <end position="145"/>
    </location>
</feature>
<dbReference type="Proteomes" id="UP001044222">
    <property type="component" value="Chromosome 17"/>
</dbReference>
<proteinExistence type="inferred from homology"/>
<evidence type="ECO:0000256" key="10">
    <source>
        <dbReference type="RuleBase" id="RU003818"/>
    </source>
</evidence>
<comment type="function">
    <text evidence="8">Growth factor that plays an essential role in the regulation of embryonic development, cell proliferation, cell migration, survival and chemotaxis. Potent mitogen for cells of mesenchymal origin. Required for normal proliferation and recruitment of pericytes and vascular smooth muscle cells in the central nervous system, skin, lung, heart and placenta. Required for normal blood vessel development, and for normal development of kidney glomeruli. Plays an important role in wound healing. Signaling is modulated by the formation of heterodimers with PDGFA.</text>
</comment>